<evidence type="ECO:0008006" key="4">
    <source>
        <dbReference type="Google" id="ProtNLM"/>
    </source>
</evidence>
<evidence type="ECO:0000313" key="2">
    <source>
        <dbReference type="EMBL" id="KJZ10052.1"/>
    </source>
</evidence>
<dbReference type="OrthoDB" id="9988633at2"/>
<feature type="signal peptide" evidence="1">
    <location>
        <begin position="1"/>
        <end position="21"/>
    </location>
</feature>
<name>A0A0F4QTW7_9GAMM</name>
<gene>
    <name evidence="2" type="ORF">TW77_07315</name>
</gene>
<dbReference type="RefSeq" id="WP_046004324.1">
    <property type="nucleotide sequence ID" value="NZ_JXYA01000016.1"/>
</dbReference>
<dbReference type="EMBL" id="JXYA01000016">
    <property type="protein sequence ID" value="KJZ10052.1"/>
    <property type="molecule type" value="Genomic_DNA"/>
</dbReference>
<feature type="chain" id="PRO_5002475760" description="Lipoprotein" evidence="1">
    <location>
        <begin position="22"/>
        <end position="112"/>
    </location>
</feature>
<accession>A0A0F4QTW7</accession>
<evidence type="ECO:0000256" key="1">
    <source>
        <dbReference type="SAM" id="SignalP"/>
    </source>
</evidence>
<sequence>MKLSKLLILPIFVLFFTSCKSTDVNSQSLNVGHACFEEPSDAMSGSEKYYLCVFELNRSSPFYDDAPRSKKVNTFMSTLKGSCKTIRTWEMIDAIDHVEHSMFLINYRVRCT</sequence>
<proteinExistence type="predicted"/>
<evidence type="ECO:0000313" key="3">
    <source>
        <dbReference type="Proteomes" id="UP000033452"/>
    </source>
</evidence>
<keyword evidence="1" id="KW-0732">Signal</keyword>
<dbReference type="Proteomes" id="UP000033452">
    <property type="component" value="Unassembled WGS sequence"/>
</dbReference>
<dbReference type="PROSITE" id="PS51257">
    <property type="entry name" value="PROKAR_LIPOPROTEIN"/>
    <property type="match status" value="1"/>
</dbReference>
<dbReference type="PATRIC" id="fig|43658.5.peg.1543"/>
<protein>
    <recommendedName>
        <fullName evidence="4">Lipoprotein</fullName>
    </recommendedName>
</protein>
<keyword evidence="3" id="KW-1185">Reference proteome</keyword>
<comment type="caution">
    <text evidence="2">The sequence shown here is derived from an EMBL/GenBank/DDBJ whole genome shotgun (WGS) entry which is preliminary data.</text>
</comment>
<organism evidence="2 3">
    <name type="scientific">Pseudoalteromonas rubra</name>
    <dbReference type="NCBI Taxonomy" id="43658"/>
    <lineage>
        <taxon>Bacteria</taxon>
        <taxon>Pseudomonadati</taxon>
        <taxon>Pseudomonadota</taxon>
        <taxon>Gammaproteobacteria</taxon>
        <taxon>Alteromonadales</taxon>
        <taxon>Pseudoalteromonadaceae</taxon>
        <taxon>Pseudoalteromonas</taxon>
    </lineage>
</organism>
<dbReference type="AlphaFoldDB" id="A0A0F4QTW7"/>
<reference evidence="2 3" key="1">
    <citation type="journal article" date="2015" name="BMC Genomics">
        <title>Genome mining reveals unlocked bioactive potential of marine Gram-negative bacteria.</title>
        <authorList>
            <person name="Machado H."/>
            <person name="Sonnenschein E.C."/>
            <person name="Melchiorsen J."/>
            <person name="Gram L."/>
        </authorList>
    </citation>
    <scope>NUCLEOTIDE SEQUENCE [LARGE SCALE GENOMIC DNA]</scope>
    <source>
        <strain evidence="2 3">S2471</strain>
    </source>
</reference>